<comment type="caution">
    <text evidence="1">The sequence shown here is derived from an EMBL/GenBank/DDBJ whole genome shotgun (WGS) entry which is preliminary data.</text>
</comment>
<name>A0ABW1BHI1_9ACTN</name>
<dbReference type="InterPro" id="IPR036388">
    <property type="entry name" value="WH-like_DNA-bd_sf"/>
</dbReference>
<keyword evidence="2" id="KW-1185">Reference proteome</keyword>
<dbReference type="Proteomes" id="UP001596112">
    <property type="component" value="Unassembled WGS sequence"/>
</dbReference>
<sequence>MAADRALYERLQHDEFVGRAMEQLREELWVYGWKVLRAWMRDGTLVEKCGERHIPVPARWHEIETLKQRGDIRDEIAHDAVQGAVAVFTEEYLPAGQWDPDKGATMRTYFTVTCMFAFRDAFKKWASAYRRHLALTASTVLDGELVGRNLPPDEAAIYRWTVQRILQDATWEARAICSLIYQQKMTQKEIGDELGMTSRAVEGHMRRLRTHAKLLTARGEIDALYGRIAATKAGAR</sequence>
<proteinExistence type="predicted"/>
<reference evidence="2" key="1">
    <citation type="journal article" date="2019" name="Int. J. Syst. Evol. Microbiol.">
        <title>The Global Catalogue of Microorganisms (GCM) 10K type strain sequencing project: providing services to taxonomists for standard genome sequencing and annotation.</title>
        <authorList>
            <consortium name="The Broad Institute Genomics Platform"/>
            <consortium name="The Broad Institute Genome Sequencing Center for Infectious Disease"/>
            <person name="Wu L."/>
            <person name="Ma J."/>
        </authorList>
    </citation>
    <scope>NUCLEOTIDE SEQUENCE [LARGE SCALE GENOMIC DNA]</scope>
    <source>
        <strain evidence="2">JCM 9918</strain>
    </source>
</reference>
<evidence type="ECO:0008006" key="3">
    <source>
        <dbReference type="Google" id="ProtNLM"/>
    </source>
</evidence>
<dbReference type="SUPFAM" id="SSF88659">
    <property type="entry name" value="Sigma3 and sigma4 domains of RNA polymerase sigma factors"/>
    <property type="match status" value="1"/>
</dbReference>
<evidence type="ECO:0000313" key="1">
    <source>
        <dbReference type="EMBL" id="MFC5812645.1"/>
    </source>
</evidence>
<evidence type="ECO:0000313" key="2">
    <source>
        <dbReference type="Proteomes" id="UP001596112"/>
    </source>
</evidence>
<accession>A0ABW1BHI1</accession>
<organism evidence="1 2">
    <name type="scientific">Streptomyces heilongjiangensis</name>
    <dbReference type="NCBI Taxonomy" id="945052"/>
    <lineage>
        <taxon>Bacteria</taxon>
        <taxon>Bacillati</taxon>
        <taxon>Actinomycetota</taxon>
        <taxon>Actinomycetes</taxon>
        <taxon>Kitasatosporales</taxon>
        <taxon>Streptomycetaceae</taxon>
        <taxon>Streptomyces</taxon>
    </lineage>
</organism>
<protein>
    <recommendedName>
        <fullName evidence="3">Sigma-70 family RNA polymerase sigma factor</fullName>
    </recommendedName>
</protein>
<dbReference type="RefSeq" id="WP_272172159.1">
    <property type="nucleotide sequence ID" value="NZ_JAQOSL010000046.1"/>
</dbReference>
<dbReference type="Gene3D" id="1.10.10.10">
    <property type="entry name" value="Winged helix-like DNA-binding domain superfamily/Winged helix DNA-binding domain"/>
    <property type="match status" value="1"/>
</dbReference>
<dbReference type="EMBL" id="JBHSNZ010000038">
    <property type="protein sequence ID" value="MFC5812645.1"/>
    <property type="molecule type" value="Genomic_DNA"/>
</dbReference>
<gene>
    <name evidence="1" type="ORF">ACFQGO_34940</name>
</gene>
<dbReference type="InterPro" id="IPR013324">
    <property type="entry name" value="RNA_pol_sigma_r3/r4-like"/>
</dbReference>